<proteinExistence type="predicted"/>
<sequence length="83" mass="9861">MSKNKFKKFKDTIEKEWLFDIRQEFEDPFGMVEEIYADFDYPEEIAKIVRYMPVSAGESGFGEDYLKLNWVKYLAGARGKYGR</sequence>
<reference evidence="1 2" key="1">
    <citation type="submission" date="2020-03" db="EMBL/GenBank/DDBJ databases">
        <title>Soil Listeria distribution.</title>
        <authorList>
            <person name="Liao J."/>
            <person name="Wiedmann M."/>
        </authorList>
    </citation>
    <scope>NUCLEOTIDE SEQUENCE [LARGE SCALE GENOMIC DNA]</scope>
    <source>
        <strain evidence="1 2">FSL L7-1523</strain>
    </source>
</reference>
<dbReference type="Proteomes" id="UP000564536">
    <property type="component" value="Unassembled WGS sequence"/>
</dbReference>
<accession>A0A841Z9I1</accession>
<name>A0A841Z9I1_9LIST</name>
<protein>
    <submittedName>
        <fullName evidence="1">DUF2247 family protein</fullName>
    </submittedName>
</protein>
<dbReference type="InterPro" id="IPR016630">
    <property type="entry name" value="UCP015278"/>
</dbReference>
<organism evidence="1 2">
    <name type="scientific">Listeria weihenstephanensis</name>
    <dbReference type="NCBI Taxonomy" id="1006155"/>
    <lineage>
        <taxon>Bacteria</taxon>
        <taxon>Bacillati</taxon>
        <taxon>Bacillota</taxon>
        <taxon>Bacilli</taxon>
        <taxon>Bacillales</taxon>
        <taxon>Listeriaceae</taxon>
        <taxon>Listeria</taxon>
    </lineage>
</organism>
<evidence type="ECO:0000313" key="2">
    <source>
        <dbReference type="Proteomes" id="UP000564536"/>
    </source>
</evidence>
<dbReference type="EMBL" id="JAARRL010000019">
    <property type="protein sequence ID" value="MBC1501252.1"/>
    <property type="molecule type" value="Genomic_DNA"/>
</dbReference>
<comment type="caution">
    <text evidence="1">The sequence shown here is derived from an EMBL/GenBank/DDBJ whole genome shotgun (WGS) entry which is preliminary data.</text>
</comment>
<dbReference type="Pfam" id="PF10004">
    <property type="entry name" value="DUF2247"/>
    <property type="match status" value="1"/>
</dbReference>
<gene>
    <name evidence="1" type="ORF">HB943_11620</name>
</gene>
<dbReference type="AlphaFoldDB" id="A0A841Z9I1"/>
<evidence type="ECO:0000313" key="1">
    <source>
        <dbReference type="EMBL" id="MBC1501252.1"/>
    </source>
</evidence>